<name>A0A6J7D5I2_9ZZZZ</name>
<evidence type="ECO:0000313" key="1">
    <source>
        <dbReference type="EMBL" id="CAB4862343.1"/>
    </source>
</evidence>
<reference evidence="1" key="1">
    <citation type="submission" date="2020-05" db="EMBL/GenBank/DDBJ databases">
        <authorList>
            <person name="Chiriac C."/>
            <person name="Salcher M."/>
            <person name="Ghai R."/>
            <person name="Kavagutti S V."/>
        </authorList>
    </citation>
    <scope>NUCLEOTIDE SEQUENCE</scope>
</reference>
<proteinExistence type="predicted"/>
<organism evidence="1">
    <name type="scientific">freshwater metagenome</name>
    <dbReference type="NCBI Taxonomy" id="449393"/>
    <lineage>
        <taxon>unclassified sequences</taxon>
        <taxon>metagenomes</taxon>
        <taxon>ecological metagenomes</taxon>
    </lineage>
</organism>
<dbReference type="Pfam" id="PF13489">
    <property type="entry name" value="Methyltransf_23"/>
    <property type="match status" value="1"/>
</dbReference>
<gene>
    <name evidence="1" type="ORF">UFOPK3376_00338</name>
</gene>
<accession>A0A6J7D5I2</accession>
<protein>
    <submittedName>
        <fullName evidence="1">Unannotated protein</fullName>
    </submittedName>
</protein>
<dbReference type="InterPro" id="IPR029063">
    <property type="entry name" value="SAM-dependent_MTases_sf"/>
</dbReference>
<sequence>MRYSRSQEFETALAWSATPAATKHGRWADHADDPNAASALASRGEVLRNAWRDPIKNRTVFLLDRCRGKRVLDIGCVAHDIARMSSPDWLHGRIAGVAQRCVGVDVLDEGVAEMNRLGYVAVSHDLTSGLGPLAVESPFDVIVAGELIEHVESMDMLFRTAAVALAPVGELIITTPNPWAPSRVRAGQRGNVWENVDHILFAFPSGIAELAQRHDLLLAEAFTASGSRGRTPVAVLRDIRAWARGRGWPVMGFASLGPRRIVRIQGRRLARWIRGVARPSRRFVGETFVYVVRRPEPDGVRA</sequence>
<dbReference type="Gene3D" id="3.40.50.150">
    <property type="entry name" value="Vaccinia Virus protein VP39"/>
    <property type="match status" value="1"/>
</dbReference>
<dbReference type="SUPFAM" id="SSF53335">
    <property type="entry name" value="S-adenosyl-L-methionine-dependent methyltransferases"/>
    <property type="match status" value="1"/>
</dbReference>
<dbReference type="EMBL" id="CAFBLP010000005">
    <property type="protein sequence ID" value="CAB4862343.1"/>
    <property type="molecule type" value="Genomic_DNA"/>
</dbReference>
<dbReference type="AlphaFoldDB" id="A0A6J7D5I2"/>